<dbReference type="SUPFAM" id="SSF55008">
    <property type="entry name" value="HMA, heavy metal-associated domain"/>
    <property type="match status" value="1"/>
</dbReference>
<evidence type="ECO:0000259" key="1">
    <source>
        <dbReference type="PROSITE" id="PS50846"/>
    </source>
</evidence>
<proteinExistence type="predicted"/>
<organism evidence="2 3">
    <name type="scientific">Triparma verrucosa</name>
    <dbReference type="NCBI Taxonomy" id="1606542"/>
    <lineage>
        <taxon>Eukaryota</taxon>
        <taxon>Sar</taxon>
        <taxon>Stramenopiles</taxon>
        <taxon>Ochrophyta</taxon>
        <taxon>Bolidophyceae</taxon>
        <taxon>Parmales</taxon>
        <taxon>Triparmaceae</taxon>
        <taxon>Triparma</taxon>
    </lineage>
</organism>
<dbReference type="GO" id="GO:0046872">
    <property type="term" value="F:metal ion binding"/>
    <property type="evidence" value="ECO:0007669"/>
    <property type="project" value="InterPro"/>
</dbReference>
<name>A0A9W7C328_9STRA</name>
<dbReference type="EMBL" id="BRXX01000214">
    <property type="protein sequence ID" value="GMH98319.1"/>
    <property type="molecule type" value="Genomic_DNA"/>
</dbReference>
<comment type="caution">
    <text evidence="2">The sequence shown here is derived from an EMBL/GenBank/DDBJ whole genome shotgun (WGS) entry which is preliminary data.</text>
</comment>
<keyword evidence="3" id="KW-1185">Reference proteome</keyword>
<dbReference type="Proteomes" id="UP001165160">
    <property type="component" value="Unassembled WGS sequence"/>
</dbReference>
<dbReference type="InterPro" id="IPR006121">
    <property type="entry name" value="HMA_dom"/>
</dbReference>
<dbReference type="AlphaFoldDB" id="A0A9W7C328"/>
<accession>A0A9W7C328</accession>
<dbReference type="Gene3D" id="3.30.70.100">
    <property type="match status" value="1"/>
</dbReference>
<dbReference type="Pfam" id="PF00403">
    <property type="entry name" value="HMA"/>
    <property type="match status" value="1"/>
</dbReference>
<sequence length="253" mass="27005">MIVRPLTTFMAVNQANIQAVTALEMNQGREEHLIWQPGFGQRFLVACVTFAAVSVVAPPSVSGTRIWRPVLQRAAGRIDSWILLGLASSSCCALQLIINATMAIGCAGFNTVLGPLRPIFLGISVVLQGHLWKAAINARTYAQAGVATTICSVLSFLPEALYYWVHRLDAWQGSTEVEQGVVTLQIGGMGCTACTQKVLSALKGVEGIDKSEVDLEKGLAWVKMDEGKGDAGTLEQAAQAVREAGFSCDAIIQ</sequence>
<dbReference type="CDD" id="cd00371">
    <property type="entry name" value="HMA"/>
    <property type="match status" value="1"/>
</dbReference>
<protein>
    <recommendedName>
        <fullName evidence="1">HMA domain-containing protein</fullName>
    </recommendedName>
</protein>
<dbReference type="InterPro" id="IPR036163">
    <property type="entry name" value="HMA_dom_sf"/>
</dbReference>
<feature type="domain" description="HMA" evidence="1">
    <location>
        <begin position="180"/>
        <end position="249"/>
    </location>
</feature>
<evidence type="ECO:0000313" key="3">
    <source>
        <dbReference type="Proteomes" id="UP001165160"/>
    </source>
</evidence>
<dbReference type="PROSITE" id="PS50846">
    <property type="entry name" value="HMA_2"/>
    <property type="match status" value="1"/>
</dbReference>
<evidence type="ECO:0000313" key="2">
    <source>
        <dbReference type="EMBL" id="GMH98319.1"/>
    </source>
</evidence>
<reference evidence="3" key="1">
    <citation type="journal article" date="2023" name="Commun. Biol.">
        <title>Genome analysis of Parmales, the sister group of diatoms, reveals the evolutionary specialization of diatoms from phago-mixotrophs to photoautotrophs.</title>
        <authorList>
            <person name="Ban H."/>
            <person name="Sato S."/>
            <person name="Yoshikawa S."/>
            <person name="Yamada K."/>
            <person name="Nakamura Y."/>
            <person name="Ichinomiya M."/>
            <person name="Sato N."/>
            <person name="Blanc-Mathieu R."/>
            <person name="Endo H."/>
            <person name="Kuwata A."/>
            <person name="Ogata H."/>
        </authorList>
    </citation>
    <scope>NUCLEOTIDE SEQUENCE [LARGE SCALE GENOMIC DNA]</scope>
    <source>
        <strain evidence="3">NIES 3699</strain>
    </source>
</reference>
<gene>
    <name evidence="2" type="ORF">TrVE_jg6155</name>
</gene>